<proteinExistence type="predicted"/>
<keyword evidence="2" id="KW-1185">Reference proteome</keyword>
<organism evidence="1 2">
    <name type="scientific">Tenggerimyces flavus</name>
    <dbReference type="NCBI Taxonomy" id="1708749"/>
    <lineage>
        <taxon>Bacteria</taxon>
        <taxon>Bacillati</taxon>
        <taxon>Actinomycetota</taxon>
        <taxon>Actinomycetes</taxon>
        <taxon>Propionibacteriales</taxon>
        <taxon>Nocardioidaceae</taxon>
        <taxon>Tenggerimyces</taxon>
    </lineage>
</organism>
<protein>
    <submittedName>
        <fullName evidence="1">Uncharacterized protein</fullName>
    </submittedName>
</protein>
<evidence type="ECO:0000313" key="1">
    <source>
        <dbReference type="EMBL" id="MFC3763464.1"/>
    </source>
</evidence>
<dbReference type="RefSeq" id="WP_205117816.1">
    <property type="nucleotide sequence ID" value="NZ_JAFBCM010000001.1"/>
</dbReference>
<name>A0ABV7YHD2_9ACTN</name>
<reference evidence="2" key="1">
    <citation type="journal article" date="2019" name="Int. J. Syst. Evol. Microbiol.">
        <title>The Global Catalogue of Microorganisms (GCM) 10K type strain sequencing project: providing services to taxonomists for standard genome sequencing and annotation.</title>
        <authorList>
            <consortium name="The Broad Institute Genomics Platform"/>
            <consortium name="The Broad Institute Genome Sequencing Center for Infectious Disease"/>
            <person name="Wu L."/>
            <person name="Ma J."/>
        </authorList>
    </citation>
    <scope>NUCLEOTIDE SEQUENCE [LARGE SCALE GENOMIC DNA]</scope>
    <source>
        <strain evidence="2">CGMCC 4.7241</strain>
    </source>
</reference>
<comment type="caution">
    <text evidence="1">The sequence shown here is derived from an EMBL/GenBank/DDBJ whole genome shotgun (WGS) entry which is preliminary data.</text>
</comment>
<dbReference type="Proteomes" id="UP001595699">
    <property type="component" value="Unassembled WGS sequence"/>
</dbReference>
<dbReference type="EMBL" id="JBHRZH010000018">
    <property type="protein sequence ID" value="MFC3763464.1"/>
    <property type="molecule type" value="Genomic_DNA"/>
</dbReference>
<evidence type="ECO:0000313" key="2">
    <source>
        <dbReference type="Proteomes" id="UP001595699"/>
    </source>
</evidence>
<gene>
    <name evidence="1" type="ORF">ACFOUW_21680</name>
</gene>
<accession>A0ABV7YHD2</accession>
<sequence>MPALERSREYLLWYEFHNERWVAIPIARTGSVVDLANYPTAVPVVFDEA</sequence>